<accession>T1IA73</accession>
<dbReference type="VEuPathDB" id="VectorBase:RPRC013194"/>
<protein>
    <submittedName>
        <fullName evidence="2">DUF4774 domain-containing protein</fullName>
    </submittedName>
</protein>
<evidence type="ECO:0000313" key="3">
    <source>
        <dbReference type="Proteomes" id="UP000015103"/>
    </source>
</evidence>
<dbReference type="EnsemblMetazoa" id="RPRC013194-RA">
    <property type="protein sequence ID" value="RPRC013194-PA"/>
    <property type="gene ID" value="RPRC013194"/>
</dbReference>
<name>T1IA73_RHOPR</name>
<keyword evidence="3" id="KW-1185">Reference proteome</keyword>
<dbReference type="Pfam" id="PF15999">
    <property type="entry name" value="DUF4774"/>
    <property type="match status" value="1"/>
</dbReference>
<dbReference type="eggNOG" id="ENOG502T07Q">
    <property type="taxonomic scope" value="Eukaryota"/>
</dbReference>
<evidence type="ECO:0000313" key="2">
    <source>
        <dbReference type="EnsemblMetazoa" id="RPRC013194-PA"/>
    </source>
</evidence>
<feature type="compositionally biased region" description="Polar residues" evidence="1">
    <location>
        <begin position="71"/>
        <end position="81"/>
    </location>
</feature>
<dbReference type="AlphaFoldDB" id="T1IA73"/>
<feature type="region of interest" description="Disordered" evidence="1">
    <location>
        <begin position="67"/>
        <end position="110"/>
    </location>
</feature>
<dbReference type="EMBL" id="ACPB03008227">
    <property type="status" value="NOT_ANNOTATED_CDS"/>
    <property type="molecule type" value="Genomic_DNA"/>
</dbReference>
<dbReference type="InParanoid" id="T1IA73"/>
<dbReference type="HOGENOM" id="CLU_824695_0_0_1"/>
<sequence length="337" mass="37957">MTRVHILIIYFRSASLTEVPVLMFFPDYNAYLVPAEILYPNENQNVKRRRPMINLIKLIQQRRVQTQQVTKNLSDSTTTDPSNEESTLETNKRLNRPSIPTRKSPDDNNNVAEKLVNEKLQSGQQDQIEEEKGYTFSQVGQLFQRPEKPLLPIRPQNPQFQLNRPLLGSYFPAGLSGWRPFGNLFQQPQYSETPREHYIQYFAKAHPVQTQSYYYDEYSPRVPHFTNYADDIQAFVNQVQESVMKETSNEGDTSMVLATVPIGKNAPTSLLLRPVAKAVAGAKGVAVASPVAKAVLKKGEKVNIDFDPDAVAIAGPGGEAHAHPKLVISYSNETKEV</sequence>
<organism evidence="2 3">
    <name type="scientific">Rhodnius prolixus</name>
    <name type="common">Triatomid bug</name>
    <dbReference type="NCBI Taxonomy" id="13249"/>
    <lineage>
        <taxon>Eukaryota</taxon>
        <taxon>Metazoa</taxon>
        <taxon>Ecdysozoa</taxon>
        <taxon>Arthropoda</taxon>
        <taxon>Hexapoda</taxon>
        <taxon>Insecta</taxon>
        <taxon>Pterygota</taxon>
        <taxon>Neoptera</taxon>
        <taxon>Paraneoptera</taxon>
        <taxon>Hemiptera</taxon>
        <taxon>Heteroptera</taxon>
        <taxon>Panheteroptera</taxon>
        <taxon>Cimicomorpha</taxon>
        <taxon>Reduviidae</taxon>
        <taxon>Triatominae</taxon>
        <taxon>Rhodnius</taxon>
    </lineage>
</organism>
<reference evidence="2" key="1">
    <citation type="submission" date="2015-05" db="UniProtKB">
        <authorList>
            <consortium name="EnsemblMetazoa"/>
        </authorList>
    </citation>
    <scope>IDENTIFICATION</scope>
</reference>
<proteinExistence type="predicted"/>
<dbReference type="InterPro" id="IPR031942">
    <property type="entry name" value="DUF4774"/>
</dbReference>
<dbReference type="Proteomes" id="UP000015103">
    <property type="component" value="Unassembled WGS sequence"/>
</dbReference>
<evidence type="ECO:0000256" key="1">
    <source>
        <dbReference type="SAM" id="MobiDB-lite"/>
    </source>
</evidence>